<proteinExistence type="predicted"/>
<sequence length="63" mass="6786">MVANMLSLSSISPRFLLFIIAFLLLLQLSFGSDLNMRKLGVMPTRPGSPYPNPAPMPGKLGAP</sequence>
<keyword evidence="2" id="KW-0732">Signal</keyword>
<feature type="chain" id="PRO_5004755214" description="Transmembrane protein" evidence="2">
    <location>
        <begin position="32"/>
        <end position="63"/>
    </location>
</feature>
<evidence type="ECO:0000256" key="2">
    <source>
        <dbReference type="SAM" id="SignalP"/>
    </source>
</evidence>
<evidence type="ECO:0008006" key="5">
    <source>
        <dbReference type="Google" id="ProtNLM"/>
    </source>
</evidence>
<protein>
    <recommendedName>
        <fullName evidence="5">Transmembrane protein</fullName>
    </recommendedName>
</protein>
<keyword evidence="4" id="KW-1185">Reference proteome</keyword>
<gene>
    <name evidence="3" type="ORF">PHAVU_005G162800g</name>
</gene>
<evidence type="ECO:0000313" key="3">
    <source>
        <dbReference type="EMBL" id="ESW22555.1"/>
    </source>
</evidence>
<accession>V7BZS3</accession>
<evidence type="ECO:0000313" key="4">
    <source>
        <dbReference type="Proteomes" id="UP000000226"/>
    </source>
</evidence>
<evidence type="ECO:0000256" key="1">
    <source>
        <dbReference type="SAM" id="MobiDB-lite"/>
    </source>
</evidence>
<reference evidence="4" key="1">
    <citation type="journal article" date="2014" name="Nat. Genet.">
        <title>A reference genome for common bean and genome-wide analysis of dual domestications.</title>
        <authorList>
            <person name="Schmutz J."/>
            <person name="McClean P.E."/>
            <person name="Mamidi S."/>
            <person name="Wu G.A."/>
            <person name="Cannon S.B."/>
            <person name="Grimwood J."/>
            <person name="Jenkins J."/>
            <person name="Shu S."/>
            <person name="Song Q."/>
            <person name="Chavarro C."/>
            <person name="Torres-Torres M."/>
            <person name="Geffroy V."/>
            <person name="Moghaddam S.M."/>
            <person name="Gao D."/>
            <person name="Abernathy B."/>
            <person name="Barry K."/>
            <person name="Blair M."/>
            <person name="Brick M.A."/>
            <person name="Chovatia M."/>
            <person name="Gepts P."/>
            <person name="Goodstein D.M."/>
            <person name="Gonzales M."/>
            <person name="Hellsten U."/>
            <person name="Hyten D.L."/>
            <person name="Jia G."/>
            <person name="Kelly J.D."/>
            <person name="Kudrna D."/>
            <person name="Lee R."/>
            <person name="Richard M.M."/>
            <person name="Miklas P.N."/>
            <person name="Osorno J.M."/>
            <person name="Rodrigues J."/>
            <person name="Thareau V."/>
            <person name="Urrea C.A."/>
            <person name="Wang M."/>
            <person name="Yu Y."/>
            <person name="Zhang M."/>
            <person name="Wing R.A."/>
            <person name="Cregan P.B."/>
            <person name="Rokhsar D.S."/>
            <person name="Jackson S.A."/>
        </authorList>
    </citation>
    <scope>NUCLEOTIDE SEQUENCE [LARGE SCALE GENOMIC DNA]</scope>
    <source>
        <strain evidence="4">cv. G19833</strain>
    </source>
</reference>
<dbReference type="Proteomes" id="UP000000226">
    <property type="component" value="Chromosome 5"/>
</dbReference>
<organism evidence="3 4">
    <name type="scientific">Phaseolus vulgaris</name>
    <name type="common">Kidney bean</name>
    <name type="synonym">French bean</name>
    <dbReference type="NCBI Taxonomy" id="3885"/>
    <lineage>
        <taxon>Eukaryota</taxon>
        <taxon>Viridiplantae</taxon>
        <taxon>Streptophyta</taxon>
        <taxon>Embryophyta</taxon>
        <taxon>Tracheophyta</taxon>
        <taxon>Spermatophyta</taxon>
        <taxon>Magnoliopsida</taxon>
        <taxon>eudicotyledons</taxon>
        <taxon>Gunneridae</taxon>
        <taxon>Pentapetalae</taxon>
        <taxon>rosids</taxon>
        <taxon>fabids</taxon>
        <taxon>Fabales</taxon>
        <taxon>Fabaceae</taxon>
        <taxon>Papilionoideae</taxon>
        <taxon>50 kb inversion clade</taxon>
        <taxon>NPAAA clade</taxon>
        <taxon>indigoferoid/millettioid clade</taxon>
        <taxon>Phaseoleae</taxon>
        <taxon>Phaseolus</taxon>
    </lineage>
</organism>
<feature type="signal peptide" evidence="2">
    <location>
        <begin position="1"/>
        <end position="31"/>
    </location>
</feature>
<feature type="compositionally biased region" description="Pro residues" evidence="1">
    <location>
        <begin position="46"/>
        <end position="56"/>
    </location>
</feature>
<feature type="region of interest" description="Disordered" evidence="1">
    <location>
        <begin position="42"/>
        <end position="63"/>
    </location>
</feature>
<name>V7BZS3_PHAVU</name>
<dbReference type="EMBL" id="CM002292">
    <property type="protein sequence ID" value="ESW22555.1"/>
    <property type="molecule type" value="Genomic_DNA"/>
</dbReference>
<dbReference type="Gramene" id="ESW22555">
    <property type="protein sequence ID" value="ESW22555"/>
    <property type="gene ID" value="PHAVU_005G162800g"/>
</dbReference>
<dbReference type="AlphaFoldDB" id="V7BZS3"/>